<protein>
    <recommendedName>
        <fullName evidence="3">Cysteine-rich CWC family protein</fullName>
    </recommendedName>
</protein>
<dbReference type="AlphaFoldDB" id="A0A6B8RP10"/>
<evidence type="ECO:0000313" key="1">
    <source>
        <dbReference type="EMBL" id="QGQ98080.1"/>
    </source>
</evidence>
<dbReference type="OrthoDB" id="5625686at2"/>
<sequence length="59" mass="6541">MNCPICNKDSQCGVEAGQTIEACWCSKAVFPQEIFDQIPLDLKGKACICKACLDKFKQQ</sequence>
<dbReference type="Pfam" id="PF14375">
    <property type="entry name" value="Cys_rich_CWC"/>
    <property type="match status" value="1"/>
</dbReference>
<dbReference type="RefSeq" id="WP_155703177.1">
    <property type="nucleotide sequence ID" value="NZ_CP034235.1"/>
</dbReference>
<dbReference type="EMBL" id="CP034235">
    <property type="protein sequence ID" value="QGQ98080.1"/>
    <property type="molecule type" value="Genomic_DNA"/>
</dbReference>
<dbReference type="KEGG" id="ppsc:EHS13_25930"/>
<reference evidence="2" key="1">
    <citation type="submission" date="2018-11" db="EMBL/GenBank/DDBJ databases">
        <title>Complete genome sequence of Paenibacillus sp. ML311-T8.</title>
        <authorList>
            <person name="Nam Y.-D."/>
            <person name="Kang J."/>
            <person name="Chung W.-H."/>
            <person name="Park Y.S."/>
        </authorList>
    </citation>
    <scope>NUCLEOTIDE SEQUENCE [LARGE SCALE GENOMIC DNA]</scope>
    <source>
        <strain evidence="2">ML311-T8</strain>
    </source>
</reference>
<dbReference type="InterPro" id="IPR032720">
    <property type="entry name" value="Cys_rich_CWC"/>
</dbReference>
<keyword evidence="2" id="KW-1185">Reference proteome</keyword>
<evidence type="ECO:0008006" key="3">
    <source>
        <dbReference type="Google" id="ProtNLM"/>
    </source>
</evidence>
<gene>
    <name evidence="1" type="ORF">EHS13_25930</name>
</gene>
<name>A0A6B8RP10_9BACL</name>
<organism evidence="1 2">
    <name type="scientific">Paenibacillus psychroresistens</name>
    <dbReference type="NCBI Taxonomy" id="1778678"/>
    <lineage>
        <taxon>Bacteria</taxon>
        <taxon>Bacillati</taxon>
        <taxon>Bacillota</taxon>
        <taxon>Bacilli</taxon>
        <taxon>Bacillales</taxon>
        <taxon>Paenibacillaceae</taxon>
        <taxon>Paenibacillus</taxon>
    </lineage>
</organism>
<dbReference type="Proteomes" id="UP000426246">
    <property type="component" value="Chromosome"/>
</dbReference>
<accession>A0A6B8RP10</accession>
<evidence type="ECO:0000313" key="2">
    <source>
        <dbReference type="Proteomes" id="UP000426246"/>
    </source>
</evidence>
<proteinExistence type="predicted"/>